<keyword evidence="3" id="KW-1185">Reference proteome</keyword>
<proteinExistence type="predicted"/>
<dbReference type="PANTHER" id="PTHR33623">
    <property type="entry name" value="OS04G0572500 PROTEIN"/>
    <property type="match status" value="1"/>
</dbReference>
<evidence type="ECO:0008006" key="4">
    <source>
        <dbReference type="Google" id="ProtNLM"/>
    </source>
</evidence>
<dbReference type="Proteomes" id="UP001415857">
    <property type="component" value="Unassembled WGS sequence"/>
</dbReference>
<name>A0AAP0REW7_LIQFO</name>
<feature type="region of interest" description="Disordered" evidence="1">
    <location>
        <begin position="161"/>
        <end position="190"/>
    </location>
</feature>
<evidence type="ECO:0000313" key="2">
    <source>
        <dbReference type="EMBL" id="KAK9276138.1"/>
    </source>
</evidence>
<evidence type="ECO:0000313" key="3">
    <source>
        <dbReference type="Proteomes" id="UP001415857"/>
    </source>
</evidence>
<feature type="compositionally biased region" description="Low complexity" evidence="1">
    <location>
        <begin position="335"/>
        <end position="344"/>
    </location>
</feature>
<dbReference type="PANTHER" id="PTHR33623:SF4">
    <property type="entry name" value="DUF4378 DOMAIN-CONTAINING PROTEIN"/>
    <property type="match status" value="1"/>
</dbReference>
<dbReference type="AlphaFoldDB" id="A0AAP0REW7"/>
<comment type="caution">
    <text evidence="2">The sequence shown here is derived from an EMBL/GenBank/DDBJ whole genome shotgun (WGS) entry which is preliminary data.</text>
</comment>
<reference evidence="2 3" key="1">
    <citation type="journal article" date="2024" name="Plant J.">
        <title>Genome sequences and population genomics reveal climatic adaptation and genomic divergence between two closely related sweetgum species.</title>
        <authorList>
            <person name="Xu W.Q."/>
            <person name="Ren C.Q."/>
            <person name="Zhang X.Y."/>
            <person name="Comes H.P."/>
            <person name="Liu X.H."/>
            <person name="Li Y.G."/>
            <person name="Kettle C.J."/>
            <person name="Jalonen R."/>
            <person name="Gaisberger H."/>
            <person name="Ma Y.Z."/>
            <person name="Qiu Y.X."/>
        </authorList>
    </citation>
    <scope>NUCLEOTIDE SEQUENCE [LARGE SCALE GENOMIC DNA]</scope>
    <source>
        <strain evidence="2">Hangzhou</strain>
    </source>
</reference>
<protein>
    <recommendedName>
        <fullName evidence="4">DUF4378 domain-containing protein</fullName>
    </recommendedName>
</protein>
<feature type="compositionally biased region" description="Low complexity" evidence="1">
    <location>
        <begin position="167"/>
        <end position="187"/>
    </location>
</feature>
<feature type="region of interest" description="Disordered" evidence="1">
    <location>
        <begin position="327"/>
        <end position="352"/>
    </location>
</feature>
<gene>
    <name evidence="2" type="ORF">L1049_005669</name>
</gene>
<feature type="region of interest" description="Disordered" evidence="1">
    <location>
        <begin position="243"/>
        <end position="270"/>
    </location>
</feature>
<evidence type="ECO:0000256" key="1">
    <source>
        <dbReference type="SAM" id="MobiDB-lite"/>
    </source>
</evidence>
<organism evidence="2 3">
    <name type="scientific">Liquidambar formosana</name>
    <name type="common">Formosan gum</name>
    <dbReference type="NCBI Taxonomy" id="63359"/>
    <lineage>
        <taxon>Eukaryota</taxon>
        <taxon>Viridiplantae</taxon>
        <taxon>Streptophyta</taxon>
        <taxon>Embryophyta</taxon>
        <taxon>Tracheophyta</taxon>
        <taxon>Spermatophyta</taxon>
        <taxon>Magnoliopsida</taxon>
        <taxon>eudicotyledons</taxon>
        <taxon>Gunneridae</taxon>
        <taxon>Pentapetalae</taxon>
        <taxon>Saxifragales</taxon>
        <taxon>Altingiaceae</taxon>
        <taxon>Liquidambar</taxon>
    </lineage>
</organism>
<dbReference type="EMBL" id="JBBPBK010000010">
    <property type="protein sequence ID" value="KAK9276138.1"/>
    <property type="molecule type" value="Genomic_DNA"/>
</dbReference>
<accession>A0AAP0REW7</accession>
<sequence>MAYSDSKLRKPNLVMERRPLMMLKDYLRDDLSSCSSNGFKSFPRRQCCSTVRYLLDRDLKARDSTNSSKRFLKRSRSKAASTTISAFQRASEAVINAVKHLPFASVNSPSPSVQCRTRKGLLPRSFSRKLLRRSFWRKADHNGQIESERWKSLRDLLEEKQKPSDISSSATVTTTTTTASTSTVTTSNSWSDSEFTSEYLQCWSGDSECSGENEVVEGKKQLLREGRKVGKRVGVAVGEDSMEAATTTCSVEQHAKTEWTNEEEKEQFSPVSVLDCPFDDEEEVCSPFQRSLSRMEGTKQKLMQKIRRFESLAQLEPVDLEKRMALSEVDDNESLESPKQSSSKSIKDNNTILDEKETEQKLLKLIKATTPSDNFKFMADNLLLDFFGERTVGRSYIKWNEKRDGYESEQELLKVAEDWINGHPHGLLLDWQVEENRKVYVRDMEEGGRWSKLDEENEEVALEVEVGVWNSLVNELVFDILSH</sequence>